<organism evidence="5">
    <name type="scientific">Candidatus Wolfebacteria bacterium GW2011_GWC2_39_22</name>
    <dbReference type="NCBI Taxonomy" id="1619013"/>
    <lineage>
        <taxon>Bacteria</taxon>
        <taxon>Candidatus Wolfeibacteriota</taxon>
    </lineage>
</organism>
<dbReference type="Proteomes" id="UP000034665">
    <property type="component" value="Unassembled WGS sequence"/>
</dbReference>
<dbReference type="PANTHER" id="PTHR30258">
    <property type="entry name" value="TYPE II SECRETION SYSTEM PROTEIN GSPE-RELATED"/>
    <property type="match status" value="1"/>
</dbReference>
<dbReference type="EMBL" id="LBWR01000001">
    <property type="protein sequence ID" value="KKR12657.1"/>
    <property type="molecule type" value="Genomic_DNA"/>
</dbReference>
<comment type="caution">
    <text evidence="5">The sequence shown here is derived from an EMBL/GenBank/DDBJ whole genome shotgun (WGS) entry which is preliminary data.</text>
</comment>
<accession>A0A0G0RGA2</accession>
<evidence type="ECO:0000256" key="1">
    <source>
        <dbReference type="ARBA" id="ARBA00006611"/>
    </source>
</evidence>
<keyword evidence="3" id="KW-0067">ATP-binding</keyword>
<dbReference type="GO" id="GO:0005524">
    <property type="term" value="F:ATP binding"/>
    <property type="evidence" value="ECO:0007669"/>
    <property type="project" value="UniProtKB-KW"/>
</dbReference>
<dbReference type="PATRIC" id="fig|1619013.3.peg.207"/>
<dbReference type="GO" id="GO:0005886">
    <property type="term" value="C:plasma membrane"/>
    <property type="evidence" value="ECO:0007669"/>
    <property type="project" value="TreeGrafter"/>
</dbReference>
<feature type="domain" description="AAA+ ATPase" evidence="4">
    <location>
        <begin position="157"/>
        <end position="278"/>
    </location>
</feature>
<dbReference type="Gene3D" id="3.30.450.90">
    <property type="match status" value="1"/>
</dbReference>
<protein>
    <submittedName>
        <fullName evidence="5">Type IV-A pilus assembly ATPase PilB</fullName>
    </submittedName>
</protein>
<dbReference type="InterPro" id="IPR003593">
    <property type="entry name" value="AAA+_ATPase"/>
</dbReference>
<dbReference type="AlphaFoldDB" id="A0A0G0RGA2"/>
<dbReference type="CDD" id="cd01129">
    <property type="entry name" value="PulE-GspE-like"/>
    <property type="match status" value="1"/>
</dbReference>
<proteinExistence type="inferred from homology"/>
<evidence type="ECO:0000256" key="3">
    <source>
        <dbReference type="ARBA" id="ARBA00022840"/>
    </source>
</evidence>
<dbReference type="STRING" id="1619013.UT41_C0001G0201"/>
<sequence length="409" mass="44911">MAALDKESIEKLLKQPEGQVSIIELVKGIIEFAYVSRASDIHLDPFEDKLVVRFRIDGVMHDTFHIPKSIHPEVISRIKVLSGLRTDEHQVPQDGRLQFITSDSVKFDIRVSIVPTYHEENTVMRLLIQEGQAARELETMGFSERDLKVVKNAIAKPYGMLLVTGPTGSGKTTTLYTLLKKLNQPEVSIITIEDPVEFSLEGVDQIQVNQQTGLTFATGLRAILRQDPNIIMVGEIRDEETAAIAVNAALTGHLLLSTLHTNDAATTLPRLLDMGIEPFLIASTVNIAVGQRLVRKICPVCKEEKKYSVSALETLGSAFPPGTITADVAFYEGKGCKTCNNTGYLGRLPIYEIMDASDAIREAIIARASAADLKAIAVHEGMTTMLEDGIRKATQGLTTLEEILRVIHG</sequence>
<dbReference type="InterPro" id="IPR001482">
    <property type="entry name" value="T2SS/T4SS_dom"/>
</dbReference>
<dbReference type="SMART" id="SM00382">
    <property type="entry name" value="AAA"/>
    <property type="match status" value="1"/>
</dbReference>
<dbReference type="Pfam" id="PF00437">
    <property type="entry name" value="T2SSE"/>
    <property type="match status" value="1"/>
</dbReference>
<dbReference type="SUPFAM" id="SSF52540">
    <property type="entry name" value="P-loop containing nucleoside triphosphate hydrolases"/>
    <property type="match status" value="1"/>
</dbReference>
<dbReference type="GO" id="GO:0016887">
    <property type="term" value="F:ATP hydrolysis activity"/>
    <property type="evidence" value="ECO:0007669"/>
    <property type="project" value="TreeGrafter"/>
</dbReference>
<reference evidence="5" key="1">
    <citation type="journal article" date="2015" name="Nature">
        <title>rRNA introns, odd ribosomes, and small enigmatic genomes across a large radiation of phyla.</title>
        <authorList>
            <person name="Brown C.T."/>
            <person name="Hug L.A."/>
            <person name="Thomas B.C."/>
            <person name="Sharon I."/>
            <person name="Castelle C.J."/>
            <person name="Singh A."/>
            <person name="Wilkins M.J."/>
            <person name="Williams K.H."/>
            <person name="Banfield J.F."/>
        </authorList>
    </citation>
    <scope>NUCLEOTIDE SEQUENCE [LARGE SCALE GENOMIC DNA]</scope>
</reference>
<dbReference type="Gene3D" id="3.40.50.300">
    <property type="entry name" value="P-loop containing nucleotide triphosphate hydrolases"/>
    <property type="match status" value="1"/>
</dbReference>
<dbReference type="InterPro" id="IPR027417">
    <property type="entry name" value="P-loop_NTPase"/>
</dbReference>
<keyword evidence="2" id="KW-0547">Nucleotide-binding</keyword>
<dbReference type="FunFam" id="3.40.50.300:FF:000398">
    <property type="entry name" value="Type IV pilus assembly ATPase PilB"/>
    <property type="match status" value="1"/>
</dbReference>
<dbReference type="PANTHER" id="PTHR30258:SF1">
    <property type="entry name" value="PROTEIN TRANSPORT PROTEIN HOFB HOMOLOG"/>
    <property type="match status" value="1"/>
</dbReference>
<evidence type="ECO:0000313" key="5">
    <source>
        <dbReference type="EMBL" id="KKR12657.1"/>
    </source>
</evidence>
<gene>
    <name evidence="5" type="ORF">UT41_C0001G0201</name>
</gene>
<comment type="similarity">
    <text evidence="1">Belongs to the GSP E family.</text>
</comment>
<evidence type="ECO:0000259" key="4">
    <source>
        <dbReference type="SMART" id="SM00382"/>
    </source>
</evidence>
<evidence type="ECO:0000256" key="2">
    <source>
        <dbReference type="ARBA" id="ARBA00022741"/>
    </source>
</evidence>
<name>A0A0G0RGA2_9BACT</name>